<dbReference type="GO" id="GO:0045454">
    <property type="term" value="P:cell redox homeostasis"/>
    <property type="evidence" value="ECO:0007669"/>
    <property type="project" value="TreeGrafter"/>
</dbReference>
<dbReference type="PANTHER" id="PTHR43601:SF3">
    <property type="entry name" value="THIOREDOXIN, MITOCHONDRIAL"/>
    <property type="match status" value="1"/>
</dbReference>
<dbReference type="Pfam" id="PF00085">
    <property type="entry name" value="Thioredoxin"/>
    <property type="match status" value="1"/>
</dbReference>
<gene>
    <name evidence="3" type="ORF">BC643_1271</name>
</gene>
<keyword evidence="1" id="KW-0732">Signal</keyword>
<sequence>MIKTRNKLVAVLLFGVLFAGQALAQGIDFKHIDFEVALDQAKEQDKLIFIDFYTEWCGPCKKLAAGPFKEQANGDFYNQNFISLKLDAEKEGKEAAARYKVTAYPTMLFVNGDGDIVHMGVGVTKGYDMIGFGKEALNAATAKYSWEKLQTMYPNKQDDEAFLKLYLQKMDEFGSDASEGIDAWLKVQTEFDESSEEMLQFLMKNRENMYCGTKAEEIFNANYEHYLTLVSGNQRINVERFRQGMFARTLKKAERSGSASLMQVLIDRYQQYGIKPRANENLQTFQMDYYRFLKDYDTFKQLAENYVDSLMNLESVKEIHESDAELYKSYSKGKVAGKDAYTDLMLERYKEGMTAGARVDAITEVGQNYLAVMEGNQETKTLNKWIDYCYELIPGQYWVDNLKADLLYKEGKTKDAIALKSAAIEKMPFNVKKKVNFQHELELMVQNEN</sequence>
<accession>A0A419W660</accession>
<evidence type="ECO:0000313" key="4">
    <source>
        <dbReference type="Proteomes" id="UP000283387"/>
    </source>
</evidence>
<dbReference type="EMBL" id="RAPN01000001">
    <property type="protein sequence ID" value="RKD90926.1"/>
    <property type="molecule type" value="Genomic_DNA"/>
</dbReference>
<dbReference type="AlphaFoldDB" id="A0A419W660"/>
<evidence type="ECO:0000259" key="2">
    <source>
        <dbReference type="PROSITE" id="PS51352"/>
    </source>
</evidence>
<dbReference type="Proteomes" id="UP000283387">
    <property type="component" value="Unassembled WGS sequence"/>
</dbReference>
<dbReference type="OrthoDB" id="1099736at2"/>
<feature type="chain" id="PRO_5019330624" evidence="1">
    <location>
        <begin position="25"/>
        <end position="449"/>
    </location>
</feature>
<feature type="signal peptide" evidence="1">
    <location>
        <begin position="1"/>
        <end position="24"/>
    </location>
</feature>
<evidence type="ECO:0000256" key="1">
    <source>
        <dbReference type="SAM" id="SignalP"/>
    </source>
</evidence>
<keyword evidence="4" id="KW-1185">Reference proteome</keyword>
<dbReference type="PANTHER" id="PTHR43601">
    <property type="entry name" value="THIOREDOXIN, MITOCHONDRIAL"/>
    <property type="match status" value="1"/>
</dbReference>
<dbReference type="Gene3D" id="3.40.30.10">
    <property type="entry name" value="Glutaredoxin"/>
    <property type="match status" value="1"/>
</dbReference>
<dbReference type="InterPro" id="IPR013766">
    <property type="entry name" value="Thioredoxin_domain"/>
</dbReference>
<comment type="caution">
    <text evidence="3">The sequence shown here is derived from an EMBL/GenBank/DDBJ whole genome shotgun (WGS) entry which is preliminary data.</text>
</comment>
<dbReference type="InterPro" id="IPR036249">
    <property type="entry name" value="Thioredoxin-like_sf"/>
</dbReference>
<feature type="domain" description="Thioredoxin" evidence="2">
    <location>
        <begin position="12"/>
        <end position="142"/>
    </location>
</feature>
<protein>
    <submittedName>
        <fullName evidence="3">Thioredoxin</fullName>
    </submittedName>
</protein>
<proteinExistence type="predicted"/>
<dbReference type="PROSITE" id="PS51352">
    <property type="entry name" value="THIOREDOXIN_2"/>
    <property type="match status" value="1"/>
</dbReference>
<evidence type="ECO:0000313" key="3">
    <source>
        <dbReference type="EMBL" id="RKD90926.1"/>
    </source>
</evidence>
<reference evidence="3 4" key="1">
    <citation type="submission" date="2018-09" db="EMBL/GenBank/DDBJ databases">
        <title>Genomic Encyclopedia of Archaeal and Bacterial Type Strains, Phase II (KMG-II): from individual species to whole genera.</title>
        <authorList>
            <person name="Goeker M."/>
        </authorList>
    </citation>
    <scope>NUCLEOTIDE SEQUENCE [LARGE SCALE GENOMIC DNA]</scope>
    <source>
        <strain evidence="3 4">DSM 27148</strain>
    </source>
</reference>
<dbReference type="RefSeq" id="WP_120272282.1">
    <property type="nucleotide sequence ID" value="NZ_RAPN01000001.1"/>
</dbReference>
<name>A0A419W660_9BACT</name>
<organism evidence="3 4">
    <name type="scientific">Mangrovibacterium diazotrophicum</name>
    <dbReference type="NCBI Taxonomy" id="1261403"/>
    <lineage>
        <taxon>Bacteria</taxon>
        <taxon>Pseudomonadati</taxon>
        <taxon>Bacteroidota</taxon>
        <taxon>Bacteroidia</taxon>
        <taxon>Marinilabiliales</taxon>
        <taxon>Prolixibacteraceae</taxon>
        <taxon>Mangrovibacterium</taxon>
    </lineage>
</organism>
<dbReference type="CDD" id="cd02947">
    <property type="entry name" value="TRX_family"/>
    <property type="match status" value="1"/>
</dbReference>
<dbReference type="SUPFAM" id="SSF52833">
    <property type="entry name" value="Thioredoxin-like"/>
    <property type="match status" value="1"/>
</dbReference>